<dbReference type="EMBL" id="CH902618">
    <property type="protein sequence ID" value="KPU78520.1"/>
    <property type="molecule type" value="Genomic_DNA"/>
</dbReference>
<dbReference type="InParanoid" id="A0A0P8XUW2"/>
<evidence type="ECO:0000313" key="2">
    <source>
        <dbReference type="EMBL" id="KPU78520.1"/>
    </source>
</evidence>
<sequence length="145" mass="16548">MKTIPLLFVFSKLRKMCQSYAEASPESCAKFYSIWSIIVGFGFFIWNLTMVGFYGLNLWGGLENKNDKTPLPIIISLHAFYAFTAFLYVVAGYSMLIGILEVKQKLLKFGKIISWIFPISAALLIIPLVVHILCILKVREYLQKI</sequence>
<proteinExistence type="predicted"/>
<evidence type="ECO:0000256" key="1">
    <source>
        <dbReference type="SAM" id="Phobius"/>
    </source>
</evidence>
<keyword evidence="1" id="KW-0472">Membrane</keyword>
<reference evidence="2 3" key="1">
    <citation type="journal article" date="2007" name="Nature">
        <title>Evolution of genes and genomes on the Drosophila phylogeny.</title>
        <authorList>
            <consortium name="Drosophila 12 Genomes Consortium"/>
            <person name="Clark A.G."/>
            <person name="Eisen M.B."/>
            <person name="Smith D.R."/>
            <person name="Bergman C.M."/>
            <person name="Oliver B."/>
            <person name="Markow T.A."/>
            <person name="Kaufman T.C."/>
            <person name="Kellis M."/>
            <person name="Gelbart W."/>
            <person name="Iyer V.N."/>
            <person name="Pollard D.A."/>
            <person name="Sackton T.B."/>
            <person name="Larracuente A.M."/>
            <person name="Singh N.D."/>
            <person name="Abad J.P."/>
            <person name="Abt D.N."/>
            <person name="Adryan B."/>
            <person name="Aguade M."/>
            <person name="Akashi H."/>
            <person name="Anderson W.W."/>
            <person name="Aquadro C.F."/>
            <person name="Ardell D.H."/>
            <person name="Arguello R."/>
            <person name="Artieri C.G."/>
            <person name="Barbash D.A."/>
            <person name="Barker D."/>
            <person name="Barsanti P."/>
            <person name="Batterham P."/>
            <person name="Batzoglou S."/>
            <person name="Begun D."/>
            <person name="Bhutkar A."/>
            <person name="Blanco E."/>
            <person name="Bosak S.A."/>
            <person name="Bradley R.K."/>
            <person name="Brand A.D."/>
            <person name="Brent M.R."/>
            <person name="Brooks A.N."/>
            <person name="Brown R.H."/>
            <person name="Butlin R.K."/>
            <person name="Caggese C."/>
            <person name="Calvi B.R."/>
            <person name="Bernardo de Carvalho A."/>
            <person name="Caspi A."/>
            <person name="Castrezana S."/>
            <person name="Celniker S.E."/>
            <person name="Chang J.L."/>
            <person name="Chapple C."/>
            <person name="Chatterji S."/>
            <person name="Chinwalla A."/>
            <person name="Civetta A."/>
            <person name="Clifton S.W."/>
            <person name="Comeron J.M."/>
            <person name="Costello J.C."/>
            <person name="Coyne J.A."/>
            <person name="Daub J."/>
            <person name="David R.G."/>
            <person name="Delcher A.L."/>
            <person name="Delehaunty K."/>
            <person name="Do C.B."/>
            <person name="Ebling H."/>
            <person name="Edwards K."/>
            <person name="Eickbush T."/>
            <person name="Evans J.D."/>
            <person name="Filipski A."/>
            <person name="Findeiss S."/>
            <person name="Freyhult E."/>
            <person name="Fulton L."/>
            <person name="Fulton R."/>
            <person name="Garcia A.C."/>
            <person name="Gardiner A."/>
            <person name="Garfield D.A."/>
            <person name="Garvin B.E."/>
            <person name="Gibson G."/>
            <person name="Gilbert D."/>
            <person name="Gnerre S."/>
            <person name="Godfrey J."/>
            <person name="Good R."/>
            <person name="Gotea V."/>
            <person name="Gravely B."/>
            <person name="Greenberg A.J."/>
            <person name="Griffiths-Jones S."/>
            <person name="Gross S."/>
            <person name="Guigo R."/>
            <person name="Gustafson E.A."/>
            <person name="Haerty W."/>
            <person name="Hahn M.W."/>
            <person name="Halligan D.L."/>
            <person name="Halpern A.L."/>
            <person name="Halter G.M."/>
            <person name="Han M.V."/>
            <person name="Heger A."/>
            <person name="Hillier L."/>
            <person name="Hinrichs A.S."/>
            <person name="Holmes I."/>
            <person name="Hoskins R.A."/>
            <person name="Hubisz M.J."/>
            <person name="Hultmark D."/>
            <person name="Huntley M.A."/>
            <person name="Jaffe D.B."/>
            <person name="Jagadeeshan S."/>
            <person name="Jeck W.R."/>
            <person name="Johnson J."/>
            <person name="Jones C.D."/>
            <person name="Jordan W.C."/>
            <person name="Karpen G.H."/>
            <person name="Kataoka E."/>
            <person name="Keightley P.D."/>
            <person name="Kheradpour P."/>
            <person name="Kirkness E.F."/>
            <person name="Koerich L.B."/>
            <person name="Kristiansen K."/>
            <person name="Kudrna D."/>
            <person name="Kulathinal R.J."/>
            <person name="Kumar S."/>
            <person name="Kwok R."/>
            <person name="Lander E."/>
            <person name="Langley C.H."/>
            <person name="Lapoint R."/>
            <person name="Lazzaro B.P."/>
            <person name="Lee S.J."/>
            <person name="Levesque L."/>
            <person name="Li R."/>
            <person name="Lin C.F."/>
            <person name="Lin M.F."/>
            <person name="Lindblad-Toh K."/>
            <person name="Llopart A."/>
            <person name="Long M."/>
            <person name="Low L."/>
            <person name="Lozovsky E."/>
            <person name="Lu J."/>
            <person name="Luo M."/>
            <person name="Machado C.A."/>
            <person name="Makalowski W."/>
            <person name="Marzo M."/>
            <person name="Matsuda M."/>
            <person name="Matzkin L."/>
            <person name="McAllister B."/>
            <person name="McBride C.S."/>
            <person name="McKernan B."/>
            <person name="McKernan K."/>
            <person name="Mendez-Lago M."/>
            <person name="Minx P."/>
            <person name="Mollenhauer M.U."/>
            <person name="Montooth K."/>
            <person name="Mount S.M."/>
            <person name="Mu X."/>
            <person name="Myers E."/>
            <person name="Negre B."/>
            <person name="Newfeld S."/>
            <person name="Nielsen R."/>
            <person name="Noor M.A."/>
            <person name="O'Grady P."/>
            <person name="Pachter L."/>
            <person name="Papaceit M."/>
            <person name="Parisi M.J."/>
            <person name="Parisi M."/>
            <person name="Parts L."/>
            <person name="Pedersen J.S."/>
            <person name="Pesole G."/>
            <person name="Phillippy A.M."/>
            <person name="Ponting C.P."/>
            <person name="Pop M."/>
            <person name="Porcelli D."/>
            <person name="Powell J.R."/>
            <person name="Prohaska S."/>
            <person name="Pruitt K."/>
            <person name="Puig M."/>
            <person name="Quesneville H."/>
            <person name="Ram K.R."/>
            <person name="Rand D."/>
            <person name="Rasmussen M.D."/>
            <person name="Reed L.K."/>
            <person name="Reenan R."/>
            <person name="Reily A."/>
            <person name="Remington K.A."/>
            <person name="Rieger T.T."/>
            <person name="Ritchie M.G."/>
            <person name="Robin C."/>
            <person name="Rogers Y.H."/>
            <person name="Rohde C."/>
            <person name="Rozas J."/>
            <person name="Rubenfield M.J."/>
            <person name="Ruiz A."/>
            <person name="Russo S."/>
            <person name="Salzberg S.L."/>
            <person name="Sanchez-Gracia A."/>
            <person name="Saranga D.J."/>
            <person name="Sato H."/>
            <person name="Schaeffer S.W."/>
            <person name="Schatz M.C."/>
            <person name="Schlenke T."/>
            <person name="Schwartz R."/>
            <person name="Segarra C."/>
            <person name="Singh R.S."/>
            <person name="Sirot L."/>
            <person name="Sirota M."/>
            <person name="Sisneros N.B."/>
            <person name="Smith C.D."/>
            <person name="Smith T.F."/>
            <person name="Spieth J."/>
            <person name="Stage D.E."/>
            <person name="Stark A."/>
            <person name="Stephan W."/>
            <person name="Strausberg R.L."/>
            <person name="Strempel S."/>
            <person name="Sturgill D."/>
            <person name="Sutton G."/>
            <person name="Sutton G.G."/>
            <person name="Tao W."/>
            <person name="Teichmann S."/>
            <person name="Tobari Y.N."/>
            <person name="Tomimura Y."/>
            <person name="Tsolas J.M."/>
            <person name="Valente V.L."/>
            <person name="Venter E."/>
            <person name="Venter J.C."/>
            <person name="Vicario S."/>
            <person name="Vieira F.G."/>
            <person name="Vilella A.J."/>
            <person name="Villasante A."/>
            <person name="Walenz B."/>
            <person name="Wang J."/>
            <person name="Wasserman M."/>
            <person name="Watts T."/>
            <person name="Wilson D."/>
            <person name="Wilson R.K."/>
            <person name="Wing R.A."/>
            <person name="Wolfner M.F."/>
            <person name="Wong A."/>
            <person name="Wong G.K."/>
            <person name="Wu C.I."/>
            <person name="Wu G."/>
            <person name="Yamamoto D."/>
            <person name="Yang H.P."/>
            <person name="Yang S.P."/>
            <person name="Yorke J.A."/>
            <person name="Yoshida K."/>
            <person name="Zdobnov E."/>
            <person name="Zhang P."/>
            <person name="Zhang Y."/>
            <person name="Zimin A.V."/>
            <person name="Baldwin J."/>
            <person name="Abdouelleil A."/>
            <person name="Abdulkadir J."/>
            <person name="Abebe A."/>
            <person name="Abera B."/>
            <person name="Abreu J."/>
            <person name="Acer S.C."/>
            <person name="Aftuck L."/>
            <person name="Alexander A."/>
            <person name="An P."/>
            <person name="Anderson E."/>
            <person name="Anderson S."/>
            <person name="Arachi H."/>
            <person name="Azer M."/>
            <person name="Bachantsang P."/>
            <person name="Barry A."/>
            <person name="Bayul T."/>
            <person name="Berlin A."/>
            <person name="Bessette D."/>
            <person name="Bloom T."/>
            <person name="Blye J."/>
            <person name="Boguslavskiy L."/>
            <person name="Bonnet C."/>
            <person name="Boukhgalter B."/>
            <person name="Bourzgui I."/>
            <person name="Brown A."/>
            <person name="Cahill P."/>
            <person name="Channer S."/>
            <person name="Cheshatsang Y."/>
            <person name="Chuda L."/>
            <person name="Citroen M."/>
            <person name="Collymore A."/>
            <person name="Cooke P."/>
            <person name="Costello M."/>
            <person name="D'Aco K."/>
            <person name="Daza R."/>
            <person name="De Haan G."/>
            <person name="DeGray S."/>
            <person name="DeMaso C."/>
            <person name="Dhargay N."/>
            <person name="Dooley K."/>
            <person name="Dooley E."/>
            <person name="Doricent M."/>
            <person name="Dorje P."/>
            <person name="Dorjee K."/>
            <person name="Dupes A."/>
            <person name="Elong R."/>
            <person name="Falk J."/>
            <person name="Farina A."/>
            <person name="Faro S."/>
            <person name="Ferguson D."/>
            <person name="Fisher S."/>
            <person name="Foley C.D."/>
            <person name="Franke A."/>
            <person name="Friedrich D."/>
            <person name="Gadbois L."/>
            <person name="Gearin G."/>
            <person name="Gearin C.R."/>
            <person name="Giannoukos G."/>
            <person name="Goode T."/>
            <person name="Graham J."/>
            <person name="Grandbois E."/>
            <person name="Grewal S."/>
            <person name="Gyaltsen K."/>
            <person name="Hafez N."/>
            <person name="Hagos B."/>
            <person name="Hall J."/>
            <person name="Henson C."/>
            <person name="Hollinger A."/>
            <person name="Honan T."/>
            <person name="Huard M.D."/>
            <person name="Hughes L."/>
            <person name="Hurhula B."/>
            <person name="Husby M.E."/>
            <person name="Kamat A."/>
            <person name="Kanga B."/>
            <person name="Kashin S."/>
            <person name="Khazanovich D."/>
            <person name="Kisner P."/>
            <person name="Lance K."/>
            <person name="Lara M."/>
            <person name="Lee W."/>
            <person name="Lennon N."/>
            <person name="Letendre F."/>
            <person name="LeVine R."/>
            <person name="Lipovsky A."/>
            <person name="Liu X."/>
            <person name="Liu J."/>
            <person name="Liu S."/>
            <person name="Lokyitsang T."/>
            <person name="Lokyitsang Y."/>
            <person name="Lubonja R."/>
            <person name="Lui A."/>
            <person name="MacDonald P."/>
            <person name="Magnisalis V."/>
            <person name="Maru K."/>
            <person name="Matthews C."/>
            <person name="McCusker W."/>
            <person name="McDonough S."/>
            <person name="Mehta T."/>
            <person name="Meldrim J."/>
            <person name="Meneus L."/>
            <person name="Mihai O."/>
            <person name="Mihalev A."/>
            <person name="Mihova T."/>
            <person name="Mittelman R."/>
            <person name="Mlenga V."/>
            <person name="Montmayeur A."/>
            <person name="Mulrain L."/>
            <person name="Navidi A."/>
            <person name="Naylor J."/>
            <person name="Negash T."/>
            <person name="Nguyen T."/>
            <person name="Nguyen N."/>
            <person name="Nicol R."/>
            <person name="Norbu C."/>
            <person name="Norbu N."/>
            <person name="Novod N."/>
            <person name="O'Neill B."/>
            <person name="Osman S."/>
            <person name="Markiewicz E."/>
            <person name="Oyono O.L."/>
            <person name="Patti C."/>
            <person name="Phunkhang P."/>
            <person name="Pierre F."/>
            <person name="Priest M."/>
            <person name="Raghuraman S."/>
            <person name="Rege F."/>
            <person name="Reyes R."/>
            <person name="Rise C."/>
            <person name="Rogov P."/>
            <person name="Ross K."/>
            <person name="Ryan E."/>
            <person name="Settipalli S."/>
            <person name="Shea T."/>
            <person name="Sherpa N."/>
            <person name="Shi L."/>
            <person name="Shih D."/>
            <person name="Sparrow T."/>
            <person name="Spaulding J."/>
            <person name="Stalker J."/>
            <person name="Stange-Thomann N."/>
            <person name="Stavropoulos S."/>
            <person name="Stone C."/>
            <person name="Strader C."/>
            <person name="Tesfaye S."/>
            <person name="Thomson T."/>
            <person name="Thoulutsang Y."/>
            <person name="Thoulutsang D."/>
            <person name="Topham K."/>
            <person name="Topping I."/>
            <person name="Tsamla T."/>
            <person name="Vassiliev H."/>
            <person name="Vo A."/>
            <person name="Wangchuk T."/>
            <person name="Wangdi T."/>
            <person name="Weiand M."/>
            <person name="Wilkinson J."/>
            <person name="Wilson A."/>
            <person name="Yadav S."/>
            <person name="Young G."/>
            <person name="Yu Q."/>
            <person name="Zembek L."/>
            <person name="Zhong D."/>
            <person name="Zimmer A."/>
            <person name="Zwirko Z."/>
            <person name="Jaffe D.B."/>
            <person name="Alvarez P."/>
            <person name="Brockman W."/>
            <person name="Butler J."/>
            <person name="Chin C."/>
            <person name="Gnerre S."/>
            <person name="Grabherr M."/>
            <person name="Kleber M."/>
            <person name="Mauceli E."/>
            <person name="MacCallum I."/>
        </authorList>
    </citation>
    <scope>NUCLEOTIDE SEQUENCE [LARGE SCALE GENOMIC DNA]</scope>
    <source>
        <strain evidence="3">Tucson 14024-0371.13</strain>
    </source>
</reference>
<dbReference type="Proteomes" id="UP000007801">
    <property type="component" value="Unassembled WGS sequence"/>
</dbReference>
<dbReference type="AlphaFoldDB" id="A0A0P8XUW2"/>
<feature type="transmembrane region" description="Helical" evidence="1">
    <location>
        <begin position="77"/>
        <end position="100"/>
    </location>
</feature>
<gene>
    <name evidence="2" type="primary">Dana\GF28149</name>
    <name evidence="2" type="ORF">GF28149</name>
</gene>
<feature type="transmembrane region" description="Helical" evidence="1">
    <location>
        <begin position="112"/>
        <end position="136"/>
    </location>
</feature>
<accession>A0A0P8XUW2</accession>
<evidence type="ECO:0000313" key="3">
    <source>
        <dbReference type="Proteomes" id="UP000007801"/>
    </source>
</evidence>
<name>A0A0P8XUW2_DROAN</name>
<keyword evidence="3" id="KW-1185">Reference proteome</keyword>
<organism evidence="2 3">
    <name type="scientific">Drosophila ananassae</name>
    <name type="common">Fruit fly</name>
    <dbReference type="NCBI Taxonomy" id="7217"/>
    <lineage>
        <taxon>Eukaryota</taxon>
        <taxon>Metazoa</taxon>
        <taxon>Ecdysozoa</taxon>
        <taxon>Arthropoda</taxon>
        <taxon>Hexapoda</taxon>
        <taxon>Insecta</taxon>
        <taxon>Pterygota</taxon>
        <taxon>Neoptera</taxon>
        <taxon>Endopterygota</taxon>
        <taxon>Diptera</taxon>
        <taxon>Brachycera</taxon>
        <taxon>Muscomorpha</taxon>
        <taxon>Ephydroidea</taxon>
        <taxon>Drosophilidae</taxon>
        <taxon>Drosophila</taxon>
        <taxon>Sophophora</taxon>
    </lineage>
</organism>
<protein>
    <submittedName>
        <fullName evidence="2">Uncharacterized protein</fullName>
    </submittedName>
</protein>
<keyword evidence="1" id="KW-1133">Transmembrane helix</keyword>
<feature type="transmembrane region" description="Helical" evidence="1">
    <location>
        <begin position="31"/>
        <end position="56"/>
    </location>
</feature>
<keyword evidence="1" id="KW-0812">Transmembrane</keyword>